<keyword evidence="6" id="KW-1185">Reference proteome</keyword>
<comment type="subcellular location">
    <subcellularLocation>
        <location evidence="1">Nucleus</location>
    </subcellularLocation>
</comment>
<dbReference type="Gene3D" id="2.130.10.10">
    <property type="entry name" value="YVTN repeat-like/Quinoprotein amine dehydrogenase"/>
    <property type="match status" value="1"/>
</dbReference>
<dbReference type="InterPro" id="IPR025151">
    <property type="entry name" value="ELYS_dom"/>
</dbReference>
<evidence type="ECO:0000259" key="4">
    <source>
        <dbReference type="Pfam" id="PF13934"/>
    </source>
</evidence>
<dbReference type="AlphaFoldDB" id="D2UYR2"/>
<feature type="compositionally biased region" description="Acidic residues" evidence="3">
    <location>
        <begin position="1052"/>
        <end position="1077"/>
    </location>
</feature>
<evidence type="ECO:0000256" key="1">
    <source>
        <dbReference type="ARBA" id="ARBA00004123"/>
    </source>
</evidence>
<feature type="compositionally biased region" description="Basic and acidic residues" evidence="3">
    <location>
        <begin position="1031"/>
        <end position="1051"/>
    </location>
</feature>
<organism evidence="6">
    <name type="scientific">Naegleria gruberi</name>
    <name type="common">Amoeba</name>
    <dbReference type="NCBI Taxonomy" id="5762"/>
    <lineage>
        <taxon>Eukaryota</taxon>
        <taxon>Discoba</taxon>
        <taxon>Heterolobosea</taxon>
        <taxon>Tetramitia</taxon>
        <taxon>Eutetramitia</taxon>
        <taxon>Vahlkampfiidae</taxon>
        <taxon>Naegleria</taxon>
    </lineage>
</organism>
<evidence type="ECO:0000313" key="6">
    <source>
        <dbReference type="Proteomes" id="UP000006671"/>
    </source>
</evidence>
<dbReference type="SUPFAM" id="SSF50978">
    <property type="entry name" value="WD40 repeat-like"/>
    <property type="match status" value="1"/>
</dbReference>
<feature type="region of interest" description="Disordered" evidence="3">
    <location>
        <begin position="954"/>
        <end position="1077"/>
    </location>
</feature>
<dbReference type="VEuPathDB" id="AmoebaDB:NAEGRDRAFT_61559"/>
<dbReference type="RefSeq" id="XP_002683576.1">
    <property type="nucleotide sequence ID" value="XM_002683530.1"/>
</dbReference>
<protein>
    <submittedName>
        <fullName evidence="5">Predicted protein</fullName>
    </submittedName>
</protein>
<accession>D2UYR2</accession>
<reference evidence="5 6" key="1">
    <citation type="journal article" date="2010" name="Cell">
        <title>The genome of Naegleria gruberi illuminates early eukaryotic versatility.</title>
        <authorList>
            <person name="Fritz-Laylin L.K."/>
            <person name="Prochnik S.E."/>
            <person name="Ginger M.L."/>
            <person name="Dacks J.B."/>
            <person name="Carpenter M.L."/>
            <person name="Field M.C."/>
            <person name="Kuo A."/>
            <person name="Paredez A."/>
            <person name="Chapman J."/>
            <person name="Pham J."/>
            <person name="Shu S."/>
            <person name="Neupane R."/>
            <person name="Cipriano M."/>
            <person name="Mancuso J."/>
            <person name="Tu H."/>
            <person name="Salamov A."/>
            <person name="Lindquist E."/>
            <person name="Shapiro H."/>
            <person name="Lucas S."/>
            <person name="Grigoriev I.V."/>
            <person name="Cande W.Z."/>
            <person name="Fulton C."/>
            <person name="Rokhsar D.S."/>
            <person name="Dawson S.C."/>
        </authorList>
    </citation>
    <scope>NUCLEOTIDE SEQUENCE [LARGE SCALE GENOMIC DNA]</scope>
    <source>
        <strain evidence="5 6">NEG-M</strain>
    </source>
</reference>
<gene>
    <name evidence="5" type="ORF">NAEGRDRAFT_61559</name>
</gene>
<dbReference type="KEGG" id="ngr:NAEGRDRAFT_61559"/>
<feature type="domain" description="ELYS-like" evidence="4">
    <location>
        <begin position="593"/>
        <end position="818"/>
    </location>
</feature>
<dbReference type="GeneID" id="8863641"/>
<evidence type="ECO:0000256" key="3">
    <source>
        <dbReference type="SAM" id="MobiDB-lite"/>
    </source>
</evidence>
<dbReference type="OrthoDB" id="20729at2759"/>
<dbReference type="Proteomes" id="UP000006671">
    <property type="component" value="Unassembled WGS sequence"/>
</dbReference>
<dbReference type="InterPro" id="IPR015943">
    <property type="entry name" value="WD40/YVTN_repeat-like_dom_sf"/>
</dbReference>
<dbReference type="GO" id="GO:0005634">
    <property type="term" value="C:nucleus"/>
    <property type="evidence" value="ECO:0007669"/>
    <property type="project" value="UniProtKB-SubCell"/>
</dbReference>
<evidence type="ECO:0000313" key="5">
    <source>
        <dbReference type="EMBL" id="EFC50832.1"/>
    </source>
</evidence>
<dbReference type="Pfam" id="PF13934">
    <property type="entry name" value="ELYS"/>
    <property type="match status" value="1"/>
</dbReference>
<dbReference type="InParanoid" id="D2UYR2"/>
<evidence type="ECO:0000256" key="2">
    <source>
        <dbReference type="ARBA" id="ARBA00023242"/>
    </source>
</evidence>
<keyword evidence="2" id="KW-0539">Nucleus</keyword>
<dbReference type="EMBL" id="GG738845">
    <property type="protein sequence ID" value="EFC50832.1"/>
    <property type="molecule type" value="Genomic_DNA"/>
</dbReference>
<sequence>MTTPSLATHQLSMRLPYELCLGREIPGVKNAQQGRITSDGFVSFVITEGRQVKIVDNETKLVVATFYSPSDINTCCYYSPSDSAGEILCCFTKEKELFTIDLSSGRKLRHFNLDYEINNCLAVENHLVVLTNNGIGLMDHDFNFKYLPLDNPTSIYYSKEKDLIIVGFESGKIIFYKILNNLLEKVFTQQLCNDSITSISINNIGKQHDFTLLVGTEANELVMFYFVDYFKSYQSKQYIDLRDYAEQLVQVKLVNIDKYSSLILLQDGGSVKLLIFNLNIWILTDQLESSLACIDIENLYCNILDVHVHDYVQYKSNNLTRLEISVLTNQSIHTITMKNDNTLIANPSLQKLLHQYRSNMNNLFEDLYNNNLISTLVEYIEGTVLNQEDLILPFNNDAPMSTSQSIKQRFIVHDIKDITIWIKNTQEYEFSELEKNLQQLLENTNRTTPPLVLQECKKVLQKSIRKLETLCLLIQSIIHRAKLIENVGDDYTPSLVKYKETITFKVEYAKTMIWLIQNGLLPMTSNIYNYTQLQTEWDQRKEQPFPINKINVSEDEFNSILNIMNLTSVDSDMVPTHNVTNTKNFLIEHMAEKCQVEYPPKDLKNFILQIYNSNISLQLKHLIIFYLIIDNNHSHSNGNDVSILNKYAKEFNIPAPYQHFAVGLWLLDTKRTQDSILNQAIHYLSNLFINNSESSFSELDEWVSSILSILIKSCSFNSAQRLLNILSDSTTSNTSDMDITTSSKYSIDSNIQVLIYLTNDMYHLAFDYCRSMEDESEKRRTFYCMLYYSLIGNCFIDLLSIFPFDEMESLWIEQYLKKEKKNELLLSYYIMNSNYIDAYHLSLQFNNNNLLAIIGNILPPIQKVKLDQNTADVKKNPLLKMGGRRINQPIFSKNGNQLKVINQLTSFKSWLDQNDKASTFTIPSLFDAASPKWIGKHRKHLLPSVEKQDLLYLPPNKMQIPEKMVDEDDESTTSSESEMGVKQTVTNDYVPPRSQYGQKTVRVSRPAEEDASSASPSEEEEEQSLMVNRLDYNKFKQVENQEFDNNKKDVFESSEDEEFDSEESYDEEEPEEYVISD</sequence>
<dbReference type="InterPro" id="IPR036322">
    <property type="entry name" value="WD40_repeat_dom_sf"/>
</dbReference>
<name>D2UYR2_NAEGR</name>
<proteinExistence type="predicted"/>